<dbReference type="InterPro" id="IPR036691">
    <property type="entry name" value="Endo/exonu/phosph_ase_sf"/>
</dbReference>
<reference evidence="1 2" key="1">
    <citation type="journal article" date="2020" name="Cell">
        <title>Large-Scale Comparative Analyses of Tick Genomes Elucidate Their Genetic Diversity and Vector Capacities.</title>
        <authorList>
            <consortium name="Tick Genome and Microbiome Consortium (TIGMIC)"/>
            <person name="Jia N."/>
            <person name="Wang J."/>
            <person name="Shi W."/>
            <person name="Du L."/>
            <person name="Sun Y."/>
            <person name="Zhan W."/>
            <person name="Jiang J.F."/>
            <person name="Wang Q."/>
            <person name="Zhang B."/>
            <person name="Ji P."/>
            <person name="Bell-Sakyi L."/>
            <person name="Cui X.M."/>
            <person name="Yuan T.T."/>
            <person name="Jiang B.G."/>
            <person name="Yang W.F."/>
            <person name="Lam T.T."/>
            <person name="Chang Q.C."/>
            <person name="Ding S.J."/>
            <person name="Wang X.J."/>
            <person name="Zhu J.G."/>
            <person name="Ruan X.D."/>
            <person name="Zhao L."/>
            <person name="Wei J.T."/>
            <person name="Ye R.Z."/>
            <person name="Que T.C."/>
            <person name="Du C.H."/>
            <person name="Zhou Y.H."/>
            <person name="Cheng J.X."/>
            <person name="Dai P.F."/>
            <person name="Guo W.B."/>
            <person name="Han X.H."/>
            <person name="Huang E.J."/>
            <person name="Li L.F."/>
            <person name="Wei W."/>
            <person name="Gao Y.C."/>
            <person name="Liu J.Z."/>
            <person name="Shao H.Z."/>
            <person name="Wang X."/>
            <person name="Wang C.C."/>
            <person name="Yang T.C."/>
            <person name="Huo Q.B."/>
            <person name="Li W."/>
            <person name="Chen H.Y."/>
            <person name="Chen S.E."/>
            <person name="Zhou L.G."/>
            <person name="Ni X.B."/>
            <person name="Tian J.H."/>
            <person name="Sheng Y."/>
            <person name="Liu T."/>
            <person name="Pan Y.S."/>
            <person name="Xia L.Y."/>
            <person name="Li J."/>
            <person name="Zhao F."/>
            <person name="Cao W.C."/>
        </authorList>
    </citation>
    <scope>NUCLEOTIDE SEQUENCE [LARGE SCALE GENOMIC DNA]</scope>
    <source>
        <strain evidence="1">HaeL-2018</strain>
    </source>
</reference>
<comment type="caution">
    <text evidence="1">The sequence shown here is derived from an EMBL/GenBank/DDBJ whole genome shotgun (WGS) entry which is preliminary data.</text>
</comment>
<proteinExistence type="predicted"/>
<organism evidence="1 2">
    <name type="scientific">Haemaphysalis longicornis</name>
    <name type="common">Bush tick</name>
    <dbReference type="NCBI Taxonomy" id="44386"/>
    <lineage>
        <taxon>Eukaryota</taxon>
        <taxon>Metazoa</taxon>
        <taxon>Ecdysozoa</taxon>
        <taxon>Arthropoda</taxon>
        <taxon>Chelicerata</taxon>
        <taxon>Arachnida</taxon>
        <taxon>Acari</taxon>
        <taxon>Parasitiformes</taxon>
        <taxon>Ixodida</taxon>
        <taxon>Ixodoidea</taxon>
        <taxon>Ixodidae</taxon>
        <taxon>Haemaphysalinae</taxon>
        <taxon>Haemaphysalis</taxon>
    </lineage>
</organism>
<protein>
    <recommendedName>
        <fullName evidence="3">Endonuclease/exonuclease/phosphatase domain-containing protein</fullName>
    </recommendedName>
</protein>
<gene>
    <name evidence="1" type="ORF">HPB48_009065</name>
</gene>
<dbReference type="OrthoDB" id="10158298at2759"/>
<keyword evidence="2" id="KW-1185">Reference proteome</keyword>
<dbReference type="SUPFAM" id="SSF56219">
    <property type="entry name" value="DNase I-like"/>
    <property type="match status" value="1"/>
</dbReference>
<dbReference type="Proteomes" id="UP000821853">
    <property type="component" value="Chromosome 2"/>
</dbReference>
<accession>A0A9J6FXI0</accession>
<evidence type="ECO:0000313" key="1">
    <source>
        <dbReference type="EMBL" id="KAH9367511.1"/>
    </source>
</evidence>
<dbReference type="EMBL" id="JABSTR010000004">
    <property type="protein sequence ID" value="KAH9367511.1"/>
    <property type="molecule type" value="Genomic_DNA"/>
</dbReference>
<evidence type="ECO:0008006" key="3">
    <source>
        <dbReference type="Google" id="ProtNLM"/>
    </source>
</evidence>
<dbReference type="VEuPathDB" id="VectorBase:HLOH_061307"/>
<sequence>MGDFNGHIQAIDGFQDYNGNLMVGLTEKLSLEIANLRGDCEGDFTWRARNSRSCIDYALISSSLAAHIRQVHIDEAASSAWGVTTIASSWSLSSPHQKTCATASKTCKALSAGTCIQNSCQRIRVQPHPRREGNVLGVCR</sequence>
<dbReference type="Gene3D" id="3.60.10.10">
    <property type="entry name" value="Endonuclease/exonuclease/phosphatase"/>
    <property type="match status" value="1"/>
</dbReference>
<name>A0A9J6FXI0_HAELO</name>
<dbReference type="AlphaFoldDB" id="A0A9J6FXI0"/>
<evidence type="ECO:0000313" key="2">
    <source>
        <dbReference type="Proteomes" id="UP000821853"/>
    </source>
</evidence>